<protein>
    <submittedName>
        <fullName evidence="1">Uncharacterized protein</fullName>
    </submittedName>
</protein>
<comment type="caution">
    <text evidence="1">The sequence shown here is derived from an EMBL/GenBank/DDBJ whole genome shotgun (WGS) entry which is preliminary data.</text>
</comment>
<dbReference type="EMBL" id="CM042009">
    <property type="protein sequence ID" value="KAI3791207.1"/>
    <property type="molecule type" value="Genomic_DNA"/>
</dbReference>
<proteinExistence type="predicted"/>
<accession>A0ACB9H6P6</accession>
<dbReference type="Proteomes" id="UP001055811">
    <property type="component" value="Linkage Group LG01"/>
</dbReference>
<reference evidence="1 2" key="2">
    <citation type="journal article" date="2022" name="Mol. Ecol. Resour.">
        <title>The genomes of chicory, endive, great burdock and yacon provide insights into Asteraceae paleo-polyploidization history and plant inulin production.</title>
        <authorList>
            <person name="Fan W."/>
            <person name="Wang S."/>
            <person name="Wang H."/>
            <person name="Wang A."/>
            <person name="Jiang F."/>
            <person name="Liu H."/>
            <person name="Zhao H."/>
            <person name="Xu D."/>
            <person name="Zhang Y."/>
        </authorList>
    </citation>
    <scope>NUCLEOTIDE SEQUENCE [LARGE SCALE GENOMIC DNA]</scope>
    <source>
        <strain evidence="2">cv. Punajuju</strain>
        <tissue evidence="1">Leaves</tissue>
    </source>
</reference>
<sequence>MKDPSKFTKVSIVSFTCVTLLYASLGFMGAKLFGPEVNSQITLSMPRGIVFTKIALWATVLTPMTKYALEFAPIAIELEHRFLYTMKSRTKMMIRGTIGSILLLLILVIALSVPYFQYVLGLTGSLVSVAIILIFPSVFYIKIFWNQISKPVLALNVFLITIGSFLAISGTISSMKLLVENFVRLH</sequence>
<reference evidence="2" key="1">
    <citation type="journal article" date="2022" name="Mol. Ecol. Resour.">
        <title>The genomes of chicory, endive, great burdock and yacon provide insights into Asteraceae palaeo-polyploidization history and plant inulin production.</title>
        <authorList>
            <person name="Fan W."/>
            <person name="Wang S."/>
            <person name="Wang H."/>
            <person name="Wang A."/>
            <person name="Jiang F."/>
            <person name="Liu H."/>
            <person name="Zhao H."/>
            <person name="Xu D."/>
            <person name="Zhang Y."/>
        </authorList>
    </citation>
    <scope>NUCLEOTIDE SEQUENCE [LARGE SCALE GENOMIC DNA]</scope>
    <source>
        <strain evidence="2">cv. Punajuju</strain>
    </source>
</reference>
<gene>
    <name evidence="1" type="ORF">L2E82_04886</name>
</gene>
<name>A0ACB9H6P6_CICIN</name>
<evidence type="ECO:0000313" key="1">
    <source>
        <dbReference type="EMBL" id="KAI3791207.1"/>
    </source>
</evidence>
<keyword evidence="2" id="KW-1185">Reference proteome</keyword>
<organism evidence="1 2">
    <name type="scientific">Cichorium intybus</name>
    <name type="common">Chicory</name>
    <dbReference type="NCBI Taxonomy" id="13427"/>
    <lineage>
        <taxon>Eukaryota</taxon>
        <taxon>Viridiplantae</taxon>
        <taxon>Streptophyta</taxon>
        <taxon>Embryophyta</taxon>
        <taxon>Tracheophyta</taxon>
        <taxon>Spermatophyta</taxon>
        <taxon>Magnoliopsida</taxon>
        <taxon>eudicotyledons</taxon>
        <taxon>Gunneridae</taxon>
        <taxon>Pentapetalae</taxon>
        <taxon>asterids</taxon>
        <taxon>campanulids</taxon>
        <taxon>Asterales</taxon>
        <taxon>Asteraceae</taxon>
        <taxon>Cichorioideae</taxon>
        <taxon>Cichorieae</taxon>
        <taxon>Cichoriinae</taxon>
        <taxon>Cichorium</taxon>
    </lineage>
</organism>
<evidence type="ECO:0000313" key="2">
    <source>
        <dbReference type="Proteomes" id="UP001055811"/>
    </source>
</evidence>